<dbReference type="PROSITE" id="PS50914">
    <property type="entry name" value="BON"/>
    <property type="match status" value="1"/>
</dbReference>
<dbReference type="Gene3D" id="3.40.50.150">
    <property type="entry name" value="Vaccinia Virus protein VP39"/>
    <property type="match status" value="1"/>
</dbReference>
<organism evidence="2 3">
    <name type="scientific">Polymorphospora rubra</name>
    <dbReference type="NCBI Taxonomy" id="338584"/>
    <lineage>
        <taxon>Bacteria</taxon>
        <taxon>Bacillati</taxon>
        <taxon>Actinomycetota</taxon>
        <taxon>Actinomycetes</taxon>
        <taxon>Micromonosporales</taxon>
        <taxon>Micromonosporaceae</taxon>
        <taxon>Polymorphospora</taxon>
    </lineage>
</organism>
<dbReference type="GO" id="GO:0008757">
    <property type="term" value="F:S-adenosylmethionine-dependent methyltransferase activity"/>
    <property type="evidence" value="ECO:0007669"/>
    <property type="project" value="InterPro"/>
</dbReference>
<gene>
    <name evidence="2" type="ORF">Prubr_47000</name>
</gene>
<dbReference type="AlphaFoldDB" id="A0A810N668"/>
<evidence type="ECO:0000313" key="3">
    <source>
        <dbReference type="Proteomes" id="UP000680866"/>
    </source>
</evidence>
<protein>
    <recommendedName>
        <fullName evidence="1">BON domain-containing protein</fullName>
    </recommendedName>
</protein>
<dbReference type="CDD" id="cd02440">
    <property type="entry name" value="AdoMet_MTases"/>
    <property type="match status" value="1"/>
</dbReference>
<dbReference type="KEGG" id="pry:Prubr_47000"/>
<dbReference type="InterPro" id="IPR013216">
    <property type="entry name" value="Methyltransf_11"/>
</dbReference>
<name>A0A810N668_9ACTN</name>
<reference evidence="2" key="1">
    <citation type="submission" date="2020-08" db="EMBL/GenBank/DDBJ databases">
        <title>Whole genome shotgun sequence of Polymorphospora rubra NBRC 101157.</title>
        <authorList>
            <person name="Komaki H."/>
            <person name="Tamura T."/>
        </authorList>
    </citation>
    <scope>NUCLEOTIDE SEQUENCE</scope>
    <source>
        <strain evidence="2">NBRC 101157</strain>
    </source>
</reference>
<feature type="domain" description="BON" evidence="1">
    <location>
        <begin position="15"/>
        <end position="83"/>
    </location>
</feature>
<evidence type="ECO:0000259" key="1">
    <source>
        <dbReference type="PROSITE" id="PS50914"/>
    </source>
</evidence>
<dbReference type="InterPro" id="IPR029063">
    <property type="entry name" value="SAM-dependent_MTases_sf"/>
</dbReference>
<dbReference type="Pfam" id="PF08241">
    <property type="entry name" value="Methyltransf_11"/>
    <property type="match status" value="1"/>
</dbReference>
<keyword evidence="3" id="KW-1185">Reference proteome</keyword>
<dbReference type="EMBL" id="AP023359">
    <property type="protein sequence ID" value="BCJ67679.1"/>
    <property type="molecule type" value="Genomic_DNA"/>
</dbReference>
<dbReference type="InterPro" id="IPR007055">
    <property type="entry name" value="BON_dom"/>
</dbReference>
<dbReference type="Pfam" id="PF04972">
    <property type="entry name" value="BON"/>
    <property type="match status" value="1"/>
</dbReference>
<dbReference type="RefSeq" id="WP_212816984.1">
    <property type="nucleotide sequence ID" value="NZ_AP023359.1"/>
</dbReference>
<proteinExistence type="predicted"/>
<dbReference type="SUPFAM" id="SSF53335">
    <property type="entry name" value="S-adenosyl-L-methionine-dependent methyltransferases"/>
    <property type="match status" value="1"/>
</dbReference>
<evidence type="ECO:0000313" key="2">
    <source>
        <dbReference type="EMBL" id="BCJ67679.1"/>
    </source>
</evidence>
<accession>A0A810N668</accession>
<sequence>MAVPEAPAQGRLRLRDRCLDHFADDLLTNDPRLRDLRVNVTFDRGVAHVTGAADSRAHLALLRDLLGRLDGVYAVWDRVAVAGRQPVVLDLGCGDTLQQPGSVGIDWRPGRGVAAIADLSAGIPVRTSSVDRIFTVHVLEHLLDYLPLLDECHRVLRPDGVLHVLAPWWQHVNAVADPTHVRFFDPQTIKSICERRDAAYPWRPLHAACDGATVFADLVPARPGDDTPGPAFLARFFD</sequence>
<dbReference type="Proteomes" id="UP000680866">
    <property type="component" value="Chromosome"/>
</dbReference>